<evidence type="ECO:0000313" key="3">
    <source>
        <dbReference type="Proteomes" id="UP000198571"/>
    </source>
</evidence>
<dbReference type="CDD" id="cd10787">
    <property type="entry name" value="LamB_YcsF_like"/>
    <property type="match status" value="1"/>
</dbReference>
<keyword evidence="3" id="KW-1185">Reference proteome</keyword>
<dbReference type="OrthoDB" id="9773478at2"/>
<dbReference type="NCBIfam" id="NF003816">
    <property type="entry name" value="PRK05406.1-5"/>
    <property type="match status" value="1"/>
</dbReference>
<proteinExistence type="inferred from homology"/>
<dbReference type="NCBIfam" id="NF003814">
    <property type="entry name" value="PRK05406.1-3"/>
    <property type="match status" value="1"/>
</dbReference>
<reference evidence="3" key="1">
    <citation type="submission" date="2016-10" db="EMBL/GenBank/DDBJ databases">
        <authorList>
            <person name="Varghese N."/>
            <person name="Submissions S."/>
        </authorList>
    </citation>
    <scope>NUCLEOTIDE SEQUENCE [LARGE SCALE GENOMIC DNA]</scope>
    <source>
        <strain evidence="3">S9</strain>
    </source>
</reference>
<dbReference type="AlphaFoldDB" id="A0A1H9V9H4"/>
<comment type="similarity">
    <text evidence="1">Belongs to the LamB/PxpA family.</text>
</comment>
<evidence type="ECO:0000313" key="2">
    <source>
        <dbReference type="EMBL" id="SES18335.1"/>
    </source>
</evidence>
<dbReference type="GO" id="GO:0005975">
    <property type="term" value="P:carbohydrate metabolic process"/>
    <property type="evidence" value="ECO:0007669"/>
    <property type="project" value="InterPro"/>
</dbReference>
<dbReference type="Gene3D" id="3.20.20.370">
    <property type="entry name" value="Glycoside hydrolase/deacetylase"/>
    <property type="match status" value="1"/>
</dbReference>
<dbReference type="GO" id="GO:0005524">
    <property type="term" value="F:ATP binding"/>
    <property type="evidence" value="ECO:0007669"/>
    <property type="project" value="UniProtKB-UniRule"/>
</dbReference>
<keyword evidence="1" id="KW-0547">Nucleotide-binding</keyword>
<sequence length="256" mass="27697">MAKITVDLNSDIGESFGLYQIGQDEEVLDFITSANIACGYHAGDHNVMNRTVKLAKDKGAAIGAHPGLPDLAGFGRRIMEVTPEDVYNMVIYQVSSLKGFAAIYNERVNHVKPHGALFNMAAKDPITAEAIAEAVYDIDQSLILYGLAGSELVRAGRKRNLHVAEEVFADRTYQPDGSLTPRSEAGAVIHDPEKAADRVIRMVTEGMVSAADGTELPIKADTVCVHGDGLQALRFVEKLRQVLNDHGVFVKAVTHS</sequence>
<dbReference type="GO" id="GO:0017168">
    <property type="term" value="F:5-oxoprolinase (ATP-hydrolyzing) activity"/>
    <property type="evidence" value="ECO:0007669"/>
    <property type="project" value="UniProtKB-UniRule"/>
</dbReference>
<dbReference type="InterPro" id="IPR005501">
    <property type="entry name" value="LamB/YcsF/PxpA-like"/>
</dbReference>
<gene>
    <name evidence="1" type="primary">pxpA</name>
    <name evidence="2" type="ORF">SAMN05518684_11011</name>
</gene>
<dbReference type="RefSeq" id="WP_093052823.1">
    <property type="nucleotide sequence ID" value="NZ_FOGT01000010.1"/>
</dbReference>
<dbReference type="PANTHER" id="PTHR30292">
    <property type="entry name" value="UNCHARACTERIZED PROTEIN YBGL-RELATED"/>
    <property type="match status" value="1"/>
</dbReference>
<name>A0A1H9V9H4_9BACI</name>
<keyword evidence="1" id="KW-0067">ATP-binding</keyword>
<comment type="function">
    <text evidence="1">Catalyzes the cleavage of 5-oxoproline to form L-glutamate coupled to the hydrolysis of ATP to ADP and inorganic phosphate.</text>
</comment>
<dbReference type="PANTHER" id="PTHR30292:SF0">
    <property type="entry name" value="5-OXOPROLINASE SUBUNIT A"/>
    <property type="match status" value="1"/>
</dbReference>
<keyword evidence="1" id="KW-0378">Hydrolase</keyword>
<dbReference type="STRING" id="1601833.SAMN05518684_11011"/>
<organism evidence="2 3">
    <name type="scientific">Salipaludibacillus aurantiacus</name>
    <dbReference type="NCBI Taxonomy" id="1601833"/>
    <lineage>
        <taxon>Bacteria</taxon>
        <taxon>Bacillati</taxon>
        <taxon>Bacillota</taxon>
        <taxon>Bacilli</taxon>
        <taxon>Bacillales</taxon>
        <taxon>Bacillaceae</taxon>
    </lineage>
</organism>
<dbReference type="InterPro" id="IPR011330">
    <property type="entry name" value="Glyco_hydro/deAcase_b/a-brl"/>
</dbReference>
<protein>
    <recommendedName>
        <fullName evidence="1">5-oxoprolinase subunit A</fullName>
        <shortName evidence="1">5-OPase subunit A</shortName>
        <ecNumber evidence="1">3.5.2.9</ecNumber>
    </recommendedName>
    <alternativeName>
        <fullName evidence="1">5-oxoprolinase (ATP-hydrolyzing) subunit A</fullName>
    </alternativeName>
</protein>
<dbReference type="EMBL" id="FOGT01000010">
    <property type="protein sequence ID" value="SES18335.1"/>
    <property type="molecule type" value="Genomic_DNA"/>
</dbReference>
<accession>A0A1H9V9H4</accession>
<dbReference type="EC" id="3.5.2.9" evidence="1"/>
<comment type="catalytic activity">
    <reaction evidence="1">
        <text>5-oxo-L-proline + ATP + 2 H2O = L-glutamate + ADP + phosphate + H(+)</text>
        <dbReference type="Rhea" id="RHEA:10348"/>
        <dbReference type="ChEBI" id="CHEBI:15377"/>
        <dbReference type="ChEBI" id="CHEBI:15378"/>
        <dbReference type="ChEBI" id="CHEBI:29985"/>
        <dbReference type="ChEBI" id="CHEBI:30616"/>
        <dbReference type="ChEBI" id="CHEBI:43474"/>
        <dbReference type="ChEBI" id="CHEBI:58402"/>
        <dbReference type="ChEBI" id="CHEBI:456216"/>
        <dbReference type="EC" id="3.5.2.9"/>
    </reaction>
</comment>
<dbReference type="HAMAP" id="MF_00691">
    <property type="entry name" value="PxpA"/>
    <property type="match status" value="1"/>
</dbReference>
<evidence type="ECO:0000256" key="1">
    <source>
        <dbReference type="HAMAP-Rule" id="MF_00691"/>
    </source>
</evidence>
<dbReference type="SUPFAM" id="SSF88713">
    <property type="entry name" value="Glycoside hydrolase/deacetylase"/>
    <property type="match status" value="1"/>
</dbReference>
<dbReference type="Proteomes" id="UP000198571">
    <property type="component" value="Unassembled WGS sequence"/>
</dbReference>
<dbReference type="Pfam" id="PF03746">
    <property type="entry name" value="LamB_YcsF"/>
    <property type="match status" value="1"/>
</dbReference>
<comment type="subunit">
    <text evidence="1">Forms a complex composed of PxpA, PxpB and PxpC.</text>
</comment>